<protein>
    <submittedName>
        <fullName evidence="12">Cytochrome-c peroxidase</fullName>
    </submittedName>
</protein>
<dbReference type="GO" id="GO:0009055">
    <property type="term" value="F:electron transfer activity"/>
    <property type="evidence" value="ECO:0007669"/>
    <property type="project" value="InterPro"/>
</dbReference>
<dbReference type="PROSITE" id="PS51257">
    <property type="entry name" value="PROKAR_LIPOPROTEIN"/>
    <property type="match status" value="1"/>
</dbReference>
<keyword evidence="6" id="KW-0560">Oxidoreductase</keyword>
<dbReference type="Proteomes" id="UP000642920">
    <property type="component" value="Unassembled WGS sequence"/>
</dbReference>
<feature type="binding site" description="covalent" evidence="8">
    <location>
        <position position="77"/>
    </location>
    <ligand>
        <name>heme c</name>
        <dbReference type="ChEBI" id="CHEBI:61717"/>
        <label>1</label>
    </ligand>
</feature>
<reference evidence="12" key="1">
    <citation type="submission" date="2021-01" db="EMBL/GenBank/DDBJ databases">
        <title>Marivirga sp. nov., isolated from intertidal surface sediments.</title>
        <authorList>
            <person name="Zhang M."/>
        </authorList>
    </citation>
    <scope>NUCLEOTIDE SEQUENCE</scope>
    <source>
        <strain evidence="12">SM1354</strain>
    </source>
</reference>
<dbReference type="AlphaFoldDB" id="A0A937DIQ4"/>
<dbReference type="GO" id="GO:0004130">
    <property type="term" value="F:cytochrome-c peroxidase activity"/>
    <property type="evidence" value="ECO:0007669"/>
    <property type="project" value="TreeGrafter"/>
</dbReference>
<evidence type="ECO:0000256" key="10">
    <source>
        <dbReference type="SAM" id="SignalP"/>
    </source>
</evidence>
<feature type="binding site" description="covalent" evidence="8">
    <location>
        <position position="80"/>
    </location>
    <ligand>
        <name>heme c</name>
        <dbReference type="ChEBI" id="CHEBI:61717"/>
        <label>1</label>
    </ligand>
</feature>
<evidence type="ECO:0000313" key="13">
    <source>
        <dbReference type="Proteomes" id="UP000642920"/>
    </source>
</evidence>
<evidence type="ECO:0000256" key="2">
    <source>
        <dbReference type="ARBA" id="ARBA00022617"/>
    </source>
</evidence>
<dbReference type="Gene3D" id="1.10.760.10">
    <property type="entry name" value="Cytochrome c-like domain"/>
    <property type="match status" value="2"/>
</dbReference>
<feature type="binding site" description="covalent" evidence="8">
    <location>
        <position position="231"/>
    </location>
    <ligand>
        <name>heme c</name>
        <dbReference type="ChEBI" id="CHEBI:61717"/>
        <label>2</label>
    </ligand>
</feature>
<sequence length="371" mass="41651">MIKNNAWFLLLLLSLMACKQRETIDPVAETFELNVPAYFGPYNDRIPEDNPITEEGFQLGRKLFYEPRLSKDNTMTCSFCHQQEKAFTDRRAVSIGVDGLPGKVSAMSLVNLMWSDNFTWNGKDPSIEEQALEPIQNPIELHQSLEAAIEKLEQANYQDDFEAAFGDPEITSEKIGKALAQFERALISANSKYDQYLRGEYQPTASERRGIELFYTHPIPGQLRGGNCGDCHLGPRTSGALEGFRGFHNNGIDSEETMDAGLYEVTGNPADSGKFKAPSLRNIAITPPYMHDGRFKSLEEVLDHYNTGIKRSPTLDILLKEGSNEIVNPNEPVDLGLTDQEKEDIIAFLHMLTDEDFVSNPRFSNPFTNAE</sequence>
<dbReference type="PANTHER" id="PTHR30600:SF10">
    <property type="entry name" value="BLL6722 PROTEIN"/>
    <property type="match status" value="1"/>
</dbReference>
<comment type="subcellular location">
    <subcellularLocation>
        <location evidence="1">Periplasm</location>
    </subcellularLocation>
</comment>
<dbReference type="InterPro" id="IPR051395">
    <property type="entry name" value="Cytochrome_c_Peroxidase/MauG"/>
</dbReference>
<keyword evidence="4 10" id="KW-0732">Signal</keyword>
<accession>A0A937DIQ4</accession>
<dbReference type="GO" id="GO:0046872">
    <property type="term" value="F:metal ion binding"/>
    <property type="evidence" value="ECO:0007669"/>
    <property type="project" value="UniProtKB-KW"/>
</dbReference>
<feature type="chain" id="PRO_5037450771" evidence="10">
    <location>
        <begin position="20"/>
        <end position="371"/>
    </location>
</feature>
<dbReference type="EMBL" id="JAERQG010000002">
    <property type="protein sequence ID" value="MBL0765215.1"/>
    <property type="molecule type" value="Genomic_DNA"/>
</dbReference>
<evidence type="ECO:0000256" key="3">
    <source>
        <dbReference type="ARBA" id="ARBA00022723"/>
    </source>
</evidence>
<keyword evidence="13" id="KW-1185">Reference proteome</keyword>
<gene>
    <name evidence="12" type="ORF">JKP34_08145</name>
</gene>
<evidence type="ECO:0000256" key="7">
    <source>
        <dbReference type="ARBA" id="ARBA00023004"/>
    </source>
</evidence>
<keyword evidence="2 8" id="KW-0349">Heme</keyword>
<feature type="binding site" description="axial binding residue" evidence="9">
    <location>
        <position position="81"/>
    </location>
    <ligand>
        <name>heme c</name>
        <dbReference type="ChEBI" id="CHEBI:61717"/>
        <label>1</label>
    </ligand>
    <ligandPart>
        <name>Fe</name>
        <dbReference type="ChEBI" id="CHEBI:18248"/>
    </ligandPart>
</feature>
<evidence type="ECO:0000256" key="6">
    <source>
        <dbReference type="ARBA" id="ARBA00023002"/>
    </source>
</evidence>
<keyword evidence="5" id="KW-0574">Periplasm</keyword>
<dbReference type="PIRSF" id="PIRSF000294">
    <property type="entry name" value="Cytochrome-c_peroxidase"/>
    <property type="match status" value="1"/>
</dbReference>
<evidence type="ECO:0000256" key="9">
    <source>
        <dbReference type="PIRSR" id="PIRSR000294-2"/>
    </source>
</evidence>
<name>A0A937DIQ4_9BACT</name>
<dbReference type="PANTHER" id="PTHR30600">
    <property type="entry name" value="CYTOCHROME C PEROXIDASE-RELATED"/>
    <property type="match status" value="1"/>
</dbReference>
<dbReference type="InterPro" id="IPR009056">
    <property type="entry name" value="Cyt_c-like_dom"/>
</dbReference>
<keyword evidence="12" id="KW-0575">Peroxidase</keyword>
<dbReference type="InterPro" id="IPR004852">
    <property type="entry name" value="Di-haem_cyt_c_peroxidsae"/>
</dbReference>
<feature type="binding site" description="covalent" evidence="8">
    <location>
        <position position="228"/>
    </location>
    <ligand>
        <name>heme c</name>
        <dbReference type="ChEBI" id="CHEBI:61717"/>
        <label>2</label>
    </ligand>
</feature>
<dbReference type="GO" id="GO:0042597">
    <property type="term" value="C:periplasmic space"/>
    <property type="evidence" value="ECO:0007669"/>
    <property type="project" value="UniProtKB-SubCell"/>
</dbReference>
<evidence type="ECO:0000256" key="5">
    <source>
        <dbReference type="ARBA" id="ARBA00022764"/>
    </source>
</evidence>
<comment type="caution">
    <text evidence="12">The sequence shown here is derived from an EMBL/GenBank/DDBJ whole genome shotgun (WGS) entry which is preliminary data.</text>
</comment>
<comment type="cofactor">
    <cofactor evidence="8">
        <name>heme</name>
        <dbReference type="ChEBI" id="CHEBI:30413"/>
    </cofactor>
    <text evidence="8">Binds 2 heme groups.</text>
</comment>
<keyword evidence="3 9" id="KW-0479">Metal-binding</keyword>
<evidence type="ECO:0000313" key="12">
    <source>
        <dbReference type="EMBL" id="MBL0765215.1"/>
    </source>
</evidence>
<feature type="domain" description="Cytochrome c" evidence="11">
    <location>
        <begin position="205"/>
        <end position="353"/>
    </location>
</feature>
<evidence type="ECO:0000256" key="8">
    <source>
        <dbReference type="PIRSR" id="PIRSR000294-1"/>
    </source>
</evidence>
<dbReference type="Pfam" id="PF03150">
    <property type="entry name" value="CCP_MauG"/>
    <property type="match status" value="1"/>
</dbReference>
<keyword evidence="7 9" id="KW-0408">Iron</keyword>
<dbReference type="SUPFAM" id="SSF46626">
    <property type="entry name" value="Cytochrome c"/>
    <property type="match status" value="2"/>
</dbReference>
<dbReference type="GO" id="GO:0020037">
    <property type="term" value="F:heme binding"/>
    <property type="evidence" value="ECO:0007669"/>
    <property type="project" value="InterPro"/>
</dbReference>
<feature type="binding site" description="axial binding residue" evidence="9">
    <location>
        <position position="232"/>
    </location>
    <ligand>
        <name>heme c</name>
        <dbReference type="ChEBI" id="CHEBI:61717"/>
        <label>2</label>
    </ligand>
    <ligandPart>
        <name>Fe</name>
        <dbReference type="ChEBI" id="CHEBI:18248"/>
    </ligandPart>
</feature>
<comment type="PTM">
    <text evidence="8">Binds 2 heme groups per subunit.</text>
</comment>
<organism evidence="12 13">
    <name type="scientific">Marivirga atlantica</name>
    <dbReference type="NCBI Taxonomy" id="1548457"/>
    <lineage>
        <taxon>Bacteria</taxon>
        <taxon>Pseudomonadati</taxon>
        <taxon>Bacteroidota</taxon>
        <taxon>Cytophagia</taxon>
        <taxon>Cytophagales</taxon>
        <taxon>Marivirgaceae</taxon>
        <taxon>Marivirga</taxon>
    </lineage>
</organism>
<evidence type="ECO:0000256" key="4">
    <source>
        <dbReference type="ARBA" id="ARBA00022729"/>
    </source>
</evidence>
<dbReference type="InterPro" id="IPR026259">
    <property type="entry name" value="MauG/Cytc_peroxidase"/>
</dbReference>
<dbReference type="InterPro" id="IPR036909">
    <property type="entry name" value="Cyt_c-like_dom_sf"/>
</dbReference>
<dbReference type="PROSITE" id="PS51007">
    <property type="entry name" value="CYTC"/>
    <property type="match status" value="1"/>
</dbReference>
<feature type="signal peptide" evidence="10">
    <location>
        <begin position="1"/>
        <end position="19"/>
    </location>
</feature>
<proteinExistence type="predicted"/>
<evidence type="ECO:0000256" key="1">
    <source>
        <dbReference type="ARBA" id="ARBA00004418"/>
    </source>
</evidence>
<dbReference type="RefSeq" id="WP_201919629.1">
    <property type="nucleotide sequence ID" value="NZ_JAERQG010000002.1"/>
</dbReference>
<evidence type="ECO:0000259" key="11">
    <source>
        <dbReference type="PROSITE" id="PS51007"/>
    </source>
</evidence>